<evidence type="ECO:0000313" key="1">
    <source>
        <dbReference type="EMBL" id="QPH55804.1"/>
    </source>
</evidence>
<dbReference type="RefSeq" id="WP_196105066.1">
    <property type="nucleotide sequence ID" value="NZ_CP064942.1"/>
</dbReference>
<protein>
    <submittedName>
        <fullName evidence="1">Uncharacterized protein</fullName>
    </submittedName>
</protein>
<keyword evidence="2" id="KW-1185">Reference proteome</keyword>
<accession>A0A7S9LVD2</accession>
<name>A0A7S9LVD2_9RHOB</name>
<evidence type="ECO:0000313" key="2">
    <source>
        <dbReference type="Proteomes" id="UP000594800"/>
    </source>
</evidence>
<organism evidence="1 2">
    <name type="scientific">Pontivivens ytuae</name>
    <dbReference type="NCBI Taxonomy" id="2789856"/>
    <lineage>
        <taxon>Bacteria</taxon>
        <taxon>Pseudomonadati</taxon>
        <taxon>Pseudomonadota</taxon>
        <taxon>Alphaproteobacteria</taxon>
        <taxon>Rhodobacterales</taxon>
        <taxon>Paracoccaceae</taxon>
        <taxon>Pontivivens</taxon>
    </lineage>
</organism>
<gene>
    <name evidence="1" type="ORF">I0K15_08815</name>
</gene>
<dbReference type="EMBL" id="CP064942">
    <property type="protein sequence ID" value="QPH55804.1"/>
    <property type="molecule type" value="Genomic_DNA"/>
</dbReference>
<dbReference type="KEGG" id="poz:I0K15_08815"/>
<sequence length="97" mass="10052">MRALLPLLAVAACGPVQGGFESGVAFLSPGMSASDVTAVLGEAAPQVARGTDPAVECRSYRYDVGSGAHAHYAHVIFRDGQVVEASDDHHDLCELDA</sequence>
<proteinExistence type="predicted"/>
<dbReference type="AlphaFoldDB" id="A0A7S9LVD2"/>
<reference evidence="1 2" key="1">
    <citation type="submission" date="2020-11" db="EMBL/GenBank/DDBJ databases">
        <title>Description of Pontivivens ytuae sp. nov. isolated from deep sea sediment of Mariana Trench.</title>
        <authorList>
            <person name="Wang Z."/>
            <person name="Sun Q.-L."/>
            <person name="Xu X.-D."/>
            <person name="Tang Y.-Z."/>
            <person name="Zhang J."/>
        </authorList>
    </citation>
    <scope>NUCLEOTIDE SEQUENCE [LARGE SCALE GENOMIC DNA]</scope>
    <source>
        <strain evidence="1 2">MT2928</strain>
    </source>
</reference>
<dbReference type="Proteomes" id="UP000594800">
    <property type="component" value="Chromosome"/>
</dbReference>